<protein>
    <submittedName>
        <fullName evidence="12">Cyclic nucleotide-gated cation channel</fullName>
    </submittedName>
</protein>
<keyword evidence="5" id="KW-0406">Ion transport</keyword>
<dbReference type="Gene3D" id="1.10.287.70">
    <property type="match status" value="1"/>
</dbReference>
<keyword evidence="8" id="KW-0407">Ion channel</keyword>
<name>A0A9X6NEK2_HYPEX</name>
<feature type="compositionally biased region" description="Basic and acidic residues" evidence="9">
    <location>
        <begin position="463"/>
        <end position="508"/>
    </location>
</feature>
<evidence type="ECO:0000256" key="8">
    <source>
        <dbReference type="ARBA" id="ARBA00023303"/>
    </source>
</evidence>
<dbReference type="PROSITE" id="PS00888">
    <property type="entry name" value="CNMP_BINDING_1"/>
    <property type="match status" value="1"/>
</dbReference>
<proteinExistence type="predicted"/>
<evidence type="ECO:0000256" key="6">
    <source>
        <dbReference type="ARBA" id="ARBA00023136"/>
    </source>
</evidence>
<comment type="caution">
    <text evidence="12">The sequence shown here is derived from an EMBL/GenBank/DDBJ whole genome shotgun (WGS) entry which is preliminary data.</text>
</comment>
<dbReference type="SUPFAM" id="SSF51206">
    <property type="entry name" value="cAMP-binding domain-like"/>
    <property type="match status" value="1"/>
</dbReference>
<feature type="transmembrane region" description="Helical" evidence="10">
    <location>
        <begin position="186"/>
        <end position="207"/>
    </location>
</feature>
<feature type="region of interest" description="Disordered" evidence="9">
    <location>
        <begin position="236"/>
        <end position="297"/>
    </location>
</feature>
<evidence type="ECO:0000256" key="2">
    <source>
        <dbReference type="ARBA" id="ARBA00022448"/>
    </source>
</evidence>
<feature type="compositionally biased region" description="Basic residues" evidence="9">
    <location>
        <begin position="353"/>
        <end position="365"/>
    </location>
</feature>
<dbReference type="InterPro" id="IPR018488">
    <property type="entry name" value="cNMP-bd_CS"/>
</dbReference>
<dbReference type="Gene3D" id="1.10.287.630">
    <property type="entry name" value="Helix hairpin bin"/>
    <property type="match status" value="1"/>
</dbReference>
<dbReference type="InterPro" id="IPR014710">
    <property type="entry name" value="RmlC-like_jellyroll"/>
</dbReference>
<dbReference type="GO" id="GO:0030553">
    <property type="term" value="F:cGMP binding"/>
    <property type="evidence" value="ECO:0007669"/>
    <property type="project" value="TreeGrafter"/>
</dbReference>
<feature type="compositionally biased region" description="Basic and acidic residues" evidence="9">
    <location>
        <begin position="437"/>
        <end position="453"/>
    </location>
</feature>
<dbReference type="Pfam" id="PF00520">
    <property type="entry name" value="Ion_trans"/>
    <property type="match status" value="1"/>
</dbReference>
<evidence type="ECO:0000256" key="3">
    <source>
        <dbReference type="ARBA" id="ARBA00022692"/>
    </source>
</evidence>
<evidence type="ECO:0000259" key="11">
    <source>
        <dbReference type="PROSITE" id="PS50042"/>
    </source>
</evidence>
<accession>A0A9X6NEK2</accession>
<keyword evidence="13" id="KW-1185">Reference proteome</keyword>
<feature type="transmembrane region" description="Helical" evidence="10">
    <location>
        <begin position="46"/>
        <end position="64"/>
    </location>
</feature>
<reference evidence="13" key="1">
    <citation type="submission" date="2017-01" db="EMBL/GenBank/DDBJ databases">
        <title>Comparative genomics of anhydrobiosis in the tardigrade Hypsibius dujardini.</title>
        <authorList>
            <person name="Yoshida Y."/>
            <person name="Koutsovoulos G."/>
            <person name="Laetsch D."/>
            <person name="Stevens L."/>
            <person name="Kumar S."/>
            <person name="Horikawa D."/>
            <person name="Ishino K."/>
            <person name="Komine S."/>
            <person name="Tomita M."/>
            <person name="Blaxter M."/>
            <person name="Arakawa K."/>
        </authorList>
    </citation>
    <scope>NUCLEOTIDE SEQUENCE [LARGE SCALE GENOMIC DNA]</scope>
    <source>
        <strain evidence="13">Z151</strain>
    </source>
</reference>
<keyword evidence="6 10" id="KW-0472">Membrane</keyword>
<evidence type="ECO:0000256" key="1">
    <source>
        <dbReference type="ARBA" id="ARBA00004141"/>
    </source>
</evidence>
<evidence type="ECO:0000313" key="12">
    <source>
        <dbReference type="EMBL" id="OWA52710.1"/>
    </source>
</evidence>
<feature type="compositionally biased region" description="Gly residues" evidence="9">
    <location>
        <begin position="236"/>
        <end position="249"/>
    </location>
</feature>
<dbReference type="GO" id="GO:0017071">
    <property type="term" value="C:intracellular cyclic nucleotide activated cation channel complex"/>
    <property type="evidence" value="ECO:0007669"/>
    <property type="project" value="TreeGrafter"/>
</dbReference>
<feature type="transmembrane region" description="Helical" evidence="10">
    <location>
        <begin position="76"/>
        <end position="95"/>
    </location>
</feature>
<dbReference type="GO" id="GO:0044877">
    <property type="term" value="F:protein-containing complex binding"/>
    <property type="evidence" value="ECO:0007669"/>
    <property type="project" value="TreeGrafter"/>
</dbReference>
<keyword evidence="2" id="KW-0813">Transport</keyword>
<keyword evidence="7" id="KW-1071">Ligand-gated ion channel</keyword>
<dbReference type="SMART" id="SM00100">
    <property type="entry name" value="cNMP"/>
    <property type="match status" value="1"/>
</dbReference>
<evidence type="ECO:0000256" key="10">
    <source>
        <dbReference type="SAM" id="Phobius"/>
    </source>
</evidence>
<comment type="subcellular location">
    <subcellularLocation>
        <location evidence="1">Membrane</location>
        <topology evidence="1">Multi-pass membrane protein</topology>
    </subcellularLocation>
</comment>
<dbReference type="PROSITE" id="PS50042">
    <property type="entry name" value="CNMP_BINDING_3"/>
    <property type="match status" value="1"/>
</dbReference>
<feature type="domain" description="Cyclic nucleotide-binding" evidence="11">
    <location>
        <begin position="684"/>
        <end position="807"/>
    </location>
</feature>
<dbReference type="GO" id="GO:0005223">
    <property type="term" value="F:intracellularly cGMP-activated cation channel activity"/>
    <property type="evidence" value="ECO:0007669"/>
    <property type="project" value="TreeGrafter"/>
</dbReference>
<dbReference type="AlphaFoldDB" id="A0A9X6NEK2"/>
<dbReference type="InterPro" id="IPR005821">
    <property type="entry name" value="Ion_trans_dom"/>
</dbReference>
<dbReference type="InterPro" id="IPR018490">
    <property type="entry name" value="cNMP-bd_dom_sf"/>
</dbReference>
<dbReference type="PANTHER" id="PTHR45638:SF11">
    <property type="entry name" value="CYCLIC NUCLEOTIDE-GATED CATION CHANNEL SUBUNIT A"/>
    <property type="match status" value="1"/>
</dbReference>
<dbReference type="Pfam" id="PF16526">
    <property type="entry name" value="CLZ"/>
    <property type="match status" value="1"/>
</dbReference>
<dbReference type="FunFam" id="1.10.287.630:FF:000001">
    <property type="entry name" value="Cyclic nucleotide-gated channel alpha 3"/>
    <property type="match status" value="1"/>
</dbReference>
<gene>
    <name evidence="12" type="ORF">BV898_17156</name>
</gene>
<dbReference type="CDD" id="cd00038">
    <property type="entry name" value="CAP_ED"/>
    <property type="match status" value="1"/>
</dbReference>
<dbReference type="PANTHER" id="PTHR45638">
    <property type="entry name" value="CYCLIC NUCLEOTIDE-GATED CATION CHANNEL SUBUNIT A"/>
    <property type="match status" value="1"/>
</dbReference>
<dbReference type="InterPro" id="IPR032406">
    <property type="entry name" value="CLZ_dom"/>
</dbReference>
<evidence type="ECO:0000256" key="9">
    <source>
        <dbReference type="SAM" id="MobiDB-lite"/>
    </source>
</evidence>
<keyword evidence="3 10" id="KW-0812">Transmembrane</keyword>
<dbReference type="GO" id="GO:0005222">
    <property type="term" value="F:intracellularly cAMP-activated cation channel activity"/>
    <property type="evidence" value="ECO:0007669"/>
    <property type="project" value="TreeGrafter"/>
</dbReference>
<evidence type="ECO:0000256" key="7">
    <source>
        <dbReference type="ARBA" id="ARBA00023286"/>
    </source>
</evidence>
<dbReference type="Pfam" id="PF00027">
    <property type="entry name" value="cNMP_binding"/>
    <property type="match status" value="1"/>
</dbReference>
<dbReference type="GO" id="GO:0005886">
    <property type="term" value="C:plasma membrane"/>
    <property type="evidence" value="ECO:0007669"/>
    <property type="project" value="TreeGrafter"/>
</dbReference>
<feature type="compositionally biased region" description="Polar residues" evidence="9">
    <location>
        <begin position="327"/>
        <end position="341"/>
    </location>
</feature>
<dbReference type="EMBL" id="MTYJ01000282">
    <property type="protein sequence ID" value="OWA52710.1"/>
    <property type="molecule type" value="Genomic_DNA"/>
</dbReference>
<keyword evidence="4 10" id="KW-1133">Transmembrane helix</keyword>
<feature type="region of interest" description="Disordered" evidence="9">
    <location>
        <begin position="315"/>
        <end position="535"/>
    </location>
</feature>
<feature type="compositionally biased region" description="Basic and acidic residues" evidence="9">
    <location>
        <begin position="518"/>
        <end position="528"/>
    </location>
</feature>
<evidence type="ECO:0000313" key="13">
    <source>
        <dbReference type="Proteomes" id="UP000192578"/>
    </source>
</evidence>
<organism evidence="12 13">
    <name type="scientific">Hypsibius exemplaris</name>
    <name type="common">Freshwater tardigrade</name>
    <dbReference type="NCBI Taxonomy" id="2072580"/>
    <lineage>
        <taxon>Eukaryota</taxon>
        <taxon>Metazoa</taxon>
        <taxon>Ecdysozoa</taxon>
        <taxon>Tardigrada</taxon>
        <taxon>Eutardigrada</taxon>
        <taxon>Parachela</taxon>
        <taxon>Hypsibioidea</taxon>
        <taxon>Hypsibiidae</taxon>
        <taxon>Hypsibius</taxon>
    </lineage>
</organism>
<dbReference type="Proteomes" id="UP000192578">
    <property type="component" value="Unassembled WGS sequence"/>
</dbReference>
<dbReference type="OrthoDB" id="421226at2759"/>
<dbReference type="FunFam" id="2.60.120.10:FF:000020">
    <property type="entry name" value="Cyclic nucleotide-gated channel beta 3"/>
    <property type="match status" value="1"/>
</dbReference>
<dbReference type="InterPro" id="IPR000595">
    <property type="entry name" value="cNMP-bd_dom"/>
</dbReference>
<evidence type="ECO:0000256" key="4">
    <source>
        <dbReference type="ARBA" id="ARBA00022989"/>
    </source>
</evidence>
<dbReference type="SUPFAM" id="SSF81324">
    <property type="entry name" value="Voltage-gated potassium channels"/>
    <property type="match status" value="1"/>
</dbReference>
<dbReference type="Gene3D" id="2.60.120.10">
    <property type="entry name" value="Jelly Rolls"/>
    <property type="match status" value="1"/>
</dbReference>
<dbReference type="InterPro" id="IPR050866">
    <property type="entry name" value="CNG_cation_channel"/>
</dbReference>
<evidence type="ECO:0000256" key="5">
    <source>
        <dbReference type="ARBA" id="ARBA00023065"/>
    </source>
</evidence>
<sequence length="1014" mass="113425">MTTRRNRAARPVTELPPPVEEEKDPYLVGRFRFNPNWVHKEWSDGYFRWLVVISCALWYNLIFLPPRSVFHEIQDWDYVYVFVFFDYFCDILYLMDIGMRILTGYLENGILIKEPRKLFNRYIHGPHLKWDVLSIIPTDIIFVMIPVGWHAPAIFLRANRLLKIGRVGEFQHRALTRLDSPNTFRLIYLILKMVVIVHLNACLYYGVSYLNVIGMDRWTYPAKAGWRYEKVSHGGGGHGGGGGGHGEAGAHGAASGEHGAAGHDNNNDTVAEGLSHNPFSNDTHGSVESHGSDHPASGAVHRLAALDEFTAHVGSGKHDMQPAAHTDTGNSDASNGHSTAANEADLQDNAGGSKHHPPPARHRRQVNYIPDFTPTRRSYYRTTDAPTTTTIEHLTGNLFPLPPDVPVGDPADPHNSHGTTSAHGDPDNAHGTANPIDHVKTNEHGTASDHGETNAHASSGDGSGHESSGHGEATAKHGTENGTEHVTGKHETNEHGTEHKGGEGEHGGDAGAHGGAGGEHKAGGEHEAAAGGHHGPPMRFSEEFINDTVYQKYSYCMYWSVKMMTSKPYEISNPQTTAEFIFHLFDAFVGILLFASIVGEVDGIIESINKKSDEFKEHLDSVKQYISMRKVGKEMETRVVKWFDYIWSNNGSLNEESVLTVLPEKLRMEIAKHVHLAVLKKVPIFQGIDDQFLLELAEKLKFEAFCPGDYVCRRGDIGRHIYVVRRGLLNVIAADGVKVIVTLKSGVVFGELSLLNVPGSVHGNRRTVTVRSVGYADLYSLSKEDFWVSLEEYPEVKDQLMEKAKKILQKDNLVNEDVAREQARRGRNFQAVADRMEESLETVNTRMDRFWQEQIEINQRLIKSLDQLDMRNKKEETAMMAEDKKVSGHSLIPTSGQTEGLAVILQSNSPFMLQPQSRYTELTAELLVRLNLPGCRQIIWTELENYRSVRRLFGLTVYLPVYSSFILAFTTYRVNYEPSFYRSSQCSGRTMHIHKPTTIRTHRKPSGWTVNLPD</sequence>